<dbReference type="RefSeq" id="XP_009172134.1">
    <property type="nucleotide sequence ID" value="XM_009173870.1"/>
</dbReference>
<dbReference type="EMBL" id="KL596822">
    <property type="protein sequence ID" value="KER24108.1"/>
    <property type="molecule type" value="Genomic_DNA"/>
</dbReference>
<organism evidence="1 2">
    <name type="scientific">Opisthorchis viverrini</name>
    <name type="common">Southeast Asian liver fluke</name>
    <dbReference type="NCBI Taxonomy" id="6198"/>
    <lineage>
        <taxon>Eukaryota</taxon>
        <taxon>Metazoa</taxon>
        <taxon>Spiralia</taxon>
        <taxon>Lophotrochozoa</taxon>
        <taxon>Platyhelminthes</taxon>
        <taxon>Trematoda</taxon>
        <taxon>Digenea</taxon>
        <taxon>Opisthorchiida</taxon>
        <taxon>Opisthorchiata</taxon>
        <taxon>Opisthorchiidae</taxon>
        <taxon>Opisthorchis</taxon>
    </lineage>
</organism>
<name>A0A074ZAG9_OPIVI</name>
<evidence type="ECO:0000313" key="2">
    <source>
        <dbReference type="Proteomes" id="UP000054324"/>
    </source>
</evidence>
<sequence length="322" mass="37244">MRRTKAASCFSRYDIRDTVGRFPKRNYSQDLHHGSVEHYPPSHYFGCRGASRRDLRMAVVIEKYTHLQINLVFTNDSTESLVYNILQLNVLHTGRLMFQGETGRGLSKSFQQPWCVEHPSSVYRTKEMQFKDENQNEQTCFAAETKRIQLHITDSRLTWNQAESLVGAVSRQLNVLHQAASGFSRYDIRDIAIHIYFCTALLISPRPVSPFHFGLIRLAQSIQSTQVQHIQLPGNITNERLSWVPGESLEKPNLFVNVCISLTSCNLVSVRTYGRRKLRDCAYVMSFKKGETVRGLPTNFQQPYEWYITNIHVSRHLEYHSD</sequence>
<dbReference type="GeneID" id="20322329"/>
<keyword evidence="2" id="KW-1185">Reference proteome</keyword>
<dbReference type="CTD" id="20322329"/>
<reference evidence="1 2" key="1">
    <citation type="submission" date="2013-11" db="EMBL/GenBank/DDBJ databases">
        <title>Opisthorchis viverrini - life in the bile duct.</title>
        <authorList>
            <person name="Young N.D."/>
            <person name="Nagarajan N."/>
            <person name="Lin S.J."/>
            <person name="Korhonen P.K."/>
            <person name="Jex A.R."/>
            <person name="Hall R.S."/>
            <person name="Safavi-Hemami H."/>
            <person name="Kaewkong W."/>
            <person name="Bertrand D."/>
            <person name="Gao S."/>
            <person name="Seet Q."/>
            <person name="Wongkham S."/>
            <person name="Teh B.T."/>
            <person name="Wongkham C."/>
            <person name="Intapan P.M."/>
            <person name="Maleewong W."/>
            <person name="Yang X."/>
            <person name="Hu M."/>
            <person name="Wang Z."/>
            <person name="Hofmann A."/>
            <person name="Sternberg P.W."/>
            <person name="Tan P."/>
            <person name="Wang J."/>
            <person name="Gasser R.B."/>
        </authorList>
    </citation>
    <scope>NUCLEOTIDE SEQUENCE [LARGE SCALE GENOMIC DNA]</scope>
</reference>
<evidence type="ECO:0000313" key="1">
    <source>
        <dbReference type="EMBL" id="KER24108.1"/>
    </source>
</evidence>
<proteinExistence type="predicted"/>
<dbReference type="KEGG" id="ovi:T265_08150"/>
<protein>
    <submittedName>
        <fullName evidence="1">Uncharacterized protein</fullName>
    </submittedName>
</protein>
<gene>
    <name evidence="1" type="ORF">T265_08150</name>
</gene>
<dbReference type="Proteomes" id="UP000054324">
    <property type="component" value="Unassembled WGS sequence"/>
</dbReference>
<dbReference type="OrthoDB" id="73653at2759"/>
<dbReference type="AlphaFoldDB" id="A0A074ZAG9"/>
<accession>A0A074ZAG9</accession>